<dbReference type="HOGENOM" id="CLU_2903941_0_0_1"/>
<sequence length="62" mass="6979">MYHNQHQHINANLSKPKCIKLRALERRDGSTGLVQVSKKTVSMIIKLDIVTRKSLPAATLLL</sequence>
<proteinExistence type="predicted"/>
<dbReference type="AlphaFoldDB" id="G2YEK7"/>
<dbReference type="EMBL" id="FQ790324">
    <property type="protein sequence ID" value="CCD50205.1"/>
    <property type="molecule type" value="Genomic_DNA"/>
</dbReference>
<dbReference type="Proteomes" id="UP000008177">
    <property type="component" value="Unplaced contigs"/>
</dbReference>
<evidence type="ECO:0000313" key="1">
    <source>
        <dbReference type="EMBL" id="CCD50205.1"/>
    </source>
</evidence>
<gene>
    <name evidence="1" type="ORF">BofuT4_uP091640.1</name>
</gene>
<name>G2YEK7_BOTF4</name>
<protein>
    <submittedName>
        <fullName evidence="1">Uncharacterized protein</fullName>
    </submittedName>
</protein>
<reference evidence="2" key="1">
    <citation type="journal article" date="2011" name="PLoS Genet.">
        <title>Genomic analysis of the necrotrophic fungal pathogens Sclerotinia sclerotiorum and Botrytis cinerea.</title>
        <authorList>
            <person name="Amselem J."/>
            <person name="Cuomo C.A."/>
            <person name="van Kan J.A."/>
            <person name="Viaud M."/>
            <person name="Benito E.P."/>
            <person name="Couloux A."/>
            <person name="Coutinho P.M."/>
            <person name="de Vries R.P."/>
            <person name="Dyer P.S."/>
            <person name="Fillinger S."/>
            <person name="Fournier E."/>
            <person name="Gout L."/>
            <person name="Hahn M."/>
            <person name="Kohn L."/>
            <person name="Lapalu N."/>
            <person name="Plummer K.M."/>
            <person name="Pradier J.M."/>
            <person name="Quevillon E."/>
            <person name="Sharon A."/>
            <person name="Simon A."/>
            <person name="ten Have A."/>
            <person name="Tudzynski B."/>
            <person name="Tudzynski P."/>
            <person name="Wincker P."/>
            <person name="Andrew M."/>
            <person name="Anthouard V."/>
            <person name="Beever R.E."/>
            <person name="Beffa R."/>
            <person name="Benoit I."/>
            <person name="Bouzid O."/>
            <person name="Brault B."/>
            <person name="Chen Z."/>
            <person name="Choquer M."/>
            <person name="Collemare J."/>
            <person name="Cotton P."/>
            <person name="Danchin E.G."/>
            <person name="Da Silva C."/>
            <person name="Gautier A."/>
            <person name="Giraud C."/>
            <person name="Giraud T."/>
            <person name="Gonzalez C."/>
            <person name="Grossetete S."/>
            <person name="Guldener U."/>
            <person name="Henrissat B."/>
            <person name="Howlett B.J."/>
            <person name="Kodira C."/>
            <person name="Kretschmer M."/>
            <person name="Lappartient A."/>
            <person name="Leroch M."/>
            <person name="Levis C."/>
            <person name="Mauceli E."/>
            <person name="Neuveglise C."/>
            <person name="Oeser B."/>
            <person name="Pearson M."/>
            <person name="Poulain J."/>
            <person name="Poussereau N."/>
            <person name="Quesneville H."/>
            <person name="Rascle C."/>
            <person name="Schumacher J."/>
            <person name="Segurens B."/>
            <person name="Sexton A."/>
            <person name="Silva E."/>
            <person name="Sirven C."/>
            <person name="Soanes D.M."/>
            <person name="Talbot N.J."/>
            <person name="Templeton M."/>
            <person name="Yandava C."/>
            <person name="Yarden O."/>
            <person name="Zeng Q."/>
            <person name="Rollins J.A."/>
            <person name="Lebrun M.H."/>
            <person name="Dickman M."/>
        </authorList>
    </citation>
    <scope>NUCLEOTIDE SEQUENCE [LARGE SCALE GENOMIC DNA]</scope>
    <source>
        <strain evidence="2">T4</strain>
    </source>
</reference>
<organism evidence="1 2">
    <name type="scientific">Botryotinia fuckeliana (strain T4)</name>
    <name type="common">Noble rot fungus</name>
    <name type="synonym">Botrytis cinerea</name>
    <dbReference type="NCBI Taxonomy" id="999810"/>
    <lineage>
        <taxon>Eukaryota</taxon>
        <taxon>Fungi</taxon>
        <taxon>Dikarya</taxon>
        <taxon>Ascomycota</taxon>
        <taxon>Pezizomycotina</taxon>
        <taxon>Leotiomycetes</taxon>
        <taxon>Helotiales</taxon>
        <taxon>Sclerotiniaceae</taxon>
        <taxon>Botrytis</taxon>
    </lineage>
</organism>
<accession>G2YEK7</accession>
<evidence type="ECO:0000313" key="2">
    <source>
        <dbReference type="Proteomes" id="UP000008177"/>
    </source>
</evidence>
<dbReference type="InParanoid" id="G2YEK7"/>